<evidence type="ECO:0000259" key="5">
    <source>
        <dbReference type="Pfam" id="PF02775"/>
    </source>
</evidence>
<dbReference type="InterPro" id="IPR029061">
    <property type="entry name" value="THDP-binding"/>
</dbReference>
<comment type="similarity">
    <text evidence="1 3">Belongs to the TPP enzyme family.</text>
</comment>
<evidence type="ECO:0000256" key="3">
    <source>
        <dbReference type="RuleBase" id="RU362132"/>
    </source>
</evidence>
<dbReference type="CDD" id="cd07035">
    <property type="entry name" value="TPP_PYR_POX_like"/>
    <property type="match status" value="1"/>
</dbReference>
<evidence type="ECO:0000259" key="6">
    <source>
        <dbReference type="Pfam" id="PF02776"/>
    </source>
</evidence>
<comment type="caution">
    <text evidence="7">The sequence shown here is derived from an EMBL/GenBank/DDBJ whole genome shotgun (WGS) entry which is preliminary data.</text>
</comment>
<feature type="domain" description="Thiamine pyrophosphate enzyme central" evidence="4">
    <location>
        <begin position="195"/>
        <end position="332"/>
    </location>
</feature>
<dbReference type="CDD" id="cd00568">
    <property type="entry name" value="TPP_enzymes"/>
    <property type="match status" value="1"/>
</dbReference>
<dbReference type="Pfam" id="PF02775">
    <property type="entry name" value="TPP_enzyme_C"/>
    <property type="match status" value="1"/>
</dbReference>
<dbReference type="InterPro" id="IPR012001">
    <property type="entry name" value="Thiamin_PyroP_enz_TPP-bd_dom"/>
</dbReference>
<sequence length="565" mass="59274">MSPAPLRPAAEHVVDVLAGAHIRRCYTVPGESFLELTDAIERRSGMRLVSTRHENGAGFMAEAEAKLTGTPAVAAATRGPGAANLAVGVHTAMQDSTPMIVFLGQCETTRLGREAFQEVDLTAFYSPITKWATTVTRADRLAETTAQAVRVATTGRPGPVAIAVPGDLFGEPVPAPEALPGTVPARPPLGEDERDRLANWLARAERPVIIAGGGARWAREELIAVAERFHTGVYASWRRQDVFPNDHPLYLGHLGLGCPPEILGPLQESDAVLVVGSRLSETTTQGYRFPAPATHGPGSHVAQIDIDPGQIGKIAGVWLGAVADARRALDALAHAPVTTLYRDFDGAHRAWLATTTPPEGVADHRGPGLHPWAVVQAMRRVLPAESVITNDAGNFASFLHRGWRFGHPRTQLAPTSGAMGYAVPAAVAAKLVEPHRTVVAVVGDGGVLMTGQELETAVRLGAPVIVLVFQNGLYGTIAMHQARELGRLSGTEIGGPLDLAAYARGLGARGATASTPEELEKALTEALGADAPTLIDARTDPDVISPGATLSGLIAAHEESGRAAG</sequence>
<keyword evidence="2 3" id="KW-0786">Thiamine pyrophosphate</keyword>
<organism evidence="7 8">
    <name type="scientific">Nocardiopsis sediminis</name>
    <dbReference type="NCBI Taxonomy" id="1778267"/>
    <lineage>
        <taxon>Bacteria</taxon>
        <taxon>Bacillati</taxon>
        <taxon>Actinomycetota</taxon>
        <taxon>Actinomycetes</taxon>
        <taxon>Streptosporangiales</taxon>
        <taxon>Nocardiopsidaceae</taxon>
        <taxon>Nocardiopsis</taxon>
    </lineage>
</organism>
<feature type="domain" description="Thiamine pyrophosphate enzyme TPP-binding" evidence="5">
    <location>
        <begin position="391"/>
        <end position="536"/>
    </location>
</feature>
<evidence type="ECO:0000256" key="2">
    <source>
        <dbReference type="ARBA" id="ARBA00023052"/>
    </source>
</evidence>
<keyword evidence="8" id="KW-1185">Reference proteome</keyword>
<proteinExistence type="inferred from homology"/>
<name>A0ABV8FU27_9ACTN</name>
<dbReference type="SUPFAM" id="SSF52467">
    <property type="entry name" value="DHS-like NAD/FAD-binding domain"/>
    <property type="match status" value="1"/>
</dbReference>
<dbReference type="InterPro" id="IPR045229">
    <property type="entry name" value="TPP_enz"/>
</dbReference>
<dbReference type="InterPro" id="IPR011766">
    <property type="entry name" value="TPP_enzyme_TPP-bd"/>
</dbReference>
<dbReference type="RefSeq" id="WP_378536615.1">
    <property type="nucleotide sequence ID" value="NZ_JBHSBH010000014.1"/>
</dbReference>
<dbReference type="Proteomes" id="UP001595847">
    <property type="component" value="Unassembled WGS sequence"/>
</dbReference>
<accession>A0ABV8FU27</accession>
<dbReference type="Pfam" id="PF00205">
    <property type="entry name" value="TPP_enzyme_M"/>
    <property type="match status" value="1"/>
</dbReference>
<evidence type="ECO:0000256" key="1">
    <source>
        <dbReference type="ARBA" id="ARBA00007812"/>
    </source>
</evidence>
<evidence type="ECO:0000313" key="7">
    <source>
        <dbReference type="EMBL" id="MFC3998623.1"/>
    </source>
</evidence>
<dbReference type="PANTHER" id="PTHR18968">
    <property type="entry name" value="THIAMINE PYROPHOSPHATE ENZYMES"/>
    <property type="match status" value="1"/>
</dbReference>
<dbReference type="InterPro" id="IPR000399">
    <property type="entry name" value="TPP-bd_CS"/>
</dbReference>
<dbReference type="SUPFAM" id="SSF52518">
    <property type="entry name" value="Thiamin diphosphate-binding fold (THDP-binding)"/>
    <property type="match status" value="2"/>
</dbReference>
<dbReference type="PANTHER" id="PTHR18968:SF120">
    <property type="entry name" value="ACETOLACTATE SYNTHASE LARGE SUBUNIT"/>
    <property type="match status" value="1"/>
</dbReference>
<dbReference type="Gene3D" id="3.40.50.1220">
    <property type="entry name" value="TPP-binding domain"/>
    <property type="match status" value="1"/>
</dbReference>
<dbReference type="InterPro" id="IPR012000">
    <property type="entry name" value="Thiamin_PyroP_enz_cen_dom"/>
</dbReference>
<gene>
    <name evidence="7" type="ORF">ACFOVU_22045</name>
</gene>
<reference evidence="8" key="1">
    <citation type="journal article" date="2019" name="Int. J. Syst. Evol. Microbiol.">
        <title>The Global Catalogue of Microorganisms (GCM) 10K type strain sequencing project: providing services to taxonomists for standard genome sequencing and annotation.</title>
        <authorList>
            <consortium name="The Broad Institute Genomics Platform"/>
            <consortium name="The Broad Institute Genome Sequencing Center for Infectious Disease"/>
            <person name="Wu L."/>
            <person name="Ma J."/>
        </authorList>
    </citation>
    <scope>NUCLEOTIDE SEQUENCE [LARGE SCALE GENOMIC DNA]</scope>
    <source>
        <strain evidence="8">TBRC 1826</strain>
    </source>
</reference>
<protein>
    <submittedName>
        <fullName evidence="7">Thiamine pyrophosphate-dependent enzyme</fullName>
    </submittedName>
</protein>
<evidence type="ECO:0000313" key="8">
    <source>
        <dbReference type="Proteomes" id="UP001595847"/>
    </source>
</evidence>
<dbReference type="EMBL" id="JBHSBH010000014">
    <property type="protein sequence ID" value="MFC3998623.1"/>
    <property type="molecule type" value="Genomic_DNA"/>
</dbReference>
<dbReference type="Gene3D" id="3.40.50.970">
    <property type="match status" value="2"/>
</dbReference>
<dbReference type="NCBIfam" id="NF006052">
    <property type="entry name" value="PRK08199.1"/>
    <property type="match status" value="1"/>
</dbReference>
<evidence type="ECO:0000259" key="4">
    <source>
        <dbReference type="Pfam" id="PF00205"/>
    </source>
</evidence>
<dbReference type="InterPro" id="IPR029035">
    <property type="entry name" value="DHS-like_NAD/FAD-binding_dom"/>
</dbReference>
<dbReference type="Pfam" id="PF02776">
    <property type="entry name" value="TPP_enzyme_N"/>
    <property type="match status" value="1"/>
</dbReference>
<dbReference type="PROSITE" id="PS00187">
    <property type="entry name" value="TPP_ENZYMES"/>
    <property type="match status" value="1"/>
</dbReference>
<feature type="domain" description="Thiamine pyrophosphate enzyme N-terminal TPP-binding" evidence="6">
    <location>
        <begin position="9"/>
        <end position="123"/>
    </location>
</feature>